<organism evidence="2 3">
    <name type="scientific">Bradyrhizobium erythrophlei</name>
    <dbReference type="NCBI Taxonomy" id="1437360"/>
    <lineage>
        <taxon>Bacteria</taxon>
        <taxon>Pseudomonadati</taxon>
        <taxon>Pseudomonadota</taxon>
        <taxon>Alphaproteobacteria</taxon>
        <taxon>Hyphomicrobiales</taxon>
        <taxon>Nitrobacteraceae</taxon>
        <taxon>Bradyrhizobium</taxon>
    </lineage>
</organism>
<reference evidence="2 3" key="1">
    <citation type="submission" date="2016-11" db="EMBL/GenBank/DDBJ databases">
        <authorList>
            <person name="Jaros S."/>
            <person name="Januszkiewicz K."/>
            <person name="Wedrychowicz H."/>
        </authorList>
    </citation>
    <scope>NUCLEOTIDE SEQUENCE [LARGE SCALE GENOMIC DNA]</scope>
    <source>
        <strain evidence="2 3">GAS242</strain>
    </source>
</reference>
<feature type="compositionally biased region" description="Polar residues" evidence="1">
    <location>
        <begin position="1"/>
        <end position="18"/>
    </location>
</feature>
<gene>
    <name evidence="2" type="ORF">SAMN05444169_5352</name>
</gene>
<proteinExistence type="predicted"/>
<feature type="region of interest" description="Disordered" evidence="1">
    <location>
        <begin position="1"/>
        <end position="30"/>
    </location>
</feature>
<sequence>MSGTKQTYGSNGTMSASEGRTDLPFKWGHV</sequence>
<dbReference type="AlphaFoldDB" id="A0A1M5PMM3"/>
<evidence type="ECO:0000256" key="1">
    <source>
        <dbReference type="SAM" id="MobiDB-lite"/>
    </source>
</evidence>
<accession>A0A1M5PMM3</accession>
<dbReference type="EMBL" id="LT670818">
    <property type="protein sequence ID" value="SHH03028.1"/>
    <property type="molecule type" value="Genomic_DNA"/>
</dbReference>
<evidence type="ECO:0000313" key="2">
    <source>
        <dbReference type="EMBL" id="SHH03028.1"/>
    </source>
</evidence>
<dbReference type="Proteomes" id="UP000190675">
    <property type="component" value="Chromosome I"/>
</dbReference>
<protein>
    <submittedName>
        <fullName evidence="2">Uncharacterized protein</fullName>
    </submittedName>
</protein>
<evidence type="ECO:0000313" key="3">
    <source>
        <dbReference type="Proteomes" id="UP000190675"/>
    </source>
</evidence>
<name>A0A1M5PMM3_9BRAD</name>